<comment type="similarity">
    <text evidence="1">Belongs to the leucine-binding protein family.</text>
</comment>
<dbReference type="Proteomes" id="UP000011704">
    <property type="component" value="Unassembled WGS sequence"/>
</dbReference>
<evidence type="ECO:0000313" key="4">
    <source>
        <dbReference type="EMBL" id="CCQ91806.1"/>
    </source>
</evidence>
<dbReference type="InterPro" id="IPR051010">
    <property type="entry name" value="BCAA_transport"/>
</dbReference>
<dbReference type="PANTHER" id="PTHR30483:SF6">
    <property type="entry name" value="PERIPLASMIC BINDING PROTEIN OF ABC TRANSPORTER FOR NATURAL AMINO ACIDS"/>
    <property type="match status" value="1"/>
</dbReference>
<dbReference type="AlphaFoldDB" id="M1YMV3"/>
<proteinExistence type="inferred from homology"/>
<comment type="caution">
    <text evidence="4">The sequence shown here is derived from an EMBL/GenBank/DDBJ whole genome shotgun (WGS) entry which is preliminary data.</text>
</comment>
<dbReference type="HOGENOM" id="CLU_024917_1_0_0"/>
<accession>M1YMV3</accession>
<dbReference type="InterPro" id="IPR011990">
    <property type="entry name" value="TPR-like_helical_dom_sf"/>
</dbReference>
<dbReference type="SUPFAM" id="SSF48452">
    <property type="entry name" value="TPR-like"/>
    <property type="match status" value="1"/>
</dbReference>
<keyword evidence="2" id="KW-0732">Signal</keyword>
<dbReference type="SUPFAM" id="SSF53822">
    <property type="entry name" value="Periplasmic binding protein-like I"/>
    <property type="match status" value="1"/>
</dbReference>
<dbReference type="STRING" id="1266370.NITGR_820008"/>
<reference evidence="4 5" key="1">
    <citation type="journal article" date="2013" name="Front. Microbiol.">
        <title>The genome of Nitrospina gracilis illuminates the metabolism and evolution of the major marine nitrite oxidizer.</title>
        <authorList>
            <person name="Luecker S."/>
            <person name="Nowka B."/>
            <person name="Rattei T."/>
            <person name="Spieck E."/>
            <person name="and Daims H."/>
        </authorList>
    </citation>
    <scope>NUCLEOTIDE SEQUENCE [LARGE SCALE GENOMIC DNA]</scope>
    <source>
        <strain evidence="4 5">3/211</strain>
    </source>
</reference>
<keyword evidence="5" id="KW-1185">Reference proteome</keyword>
<dbReference type="Pfam" id="PF13458">
    <property type="entry name" value="Peripla_BP_6"/>
    <property type="match status" value="2"/>
</dbReference>
<name>M1YMV3_NITG3</name>
<gene>
    <name evidence="4" type="ORF">NITGR_820008</name>
</gene>
<evidence type="ECO:0000313" key="5">
    <source>
        <dbReference type="Proteomes" id="UP000011704"/>
    </source>
</evidence>
<organism evidence="4 5">
    <name type="scientific">Nitrospina gracilis (strain 3/211)</name>
    <dbReference type="NCBI Taxonomy" id="1266370"/>
    <lineage>
        <taxon>Bacteria</taxon>
        <taxon>Pseudomonadati</taxon>
        <taxon>Nitrospinota/Tectimicrobiota group</taxon>
        <taxon>Nitrospinota</taxon>
        <taxon>Nitrospinia</taxon>
        <taxon>Nitrospinales</taxon>
        <taxon>Nitrospinaceae</taxon>
        <taxon>Nitrospina</taxon>
    </lineage>
</organism>
<feature type="domain" description="Leucine-binding protein" evidence="3">
    <location>
        <begin position="149"/>
        <end position="330"/>
    </location>
</feature>
<dbReference type="InterPro" id="IPR028082">
    <property type="entry name" value="Peripla_BP_I"/>
</dbReference>
<evidence type="ECO:0000256" key="2">
    <source>
        <dbReference type="ARBA" id="ARBA00022729"/>
    </source>
</evidence>
<feature type="domain" description="Leucine-binding protein" evidence="3">
    <location>
        <begin position="390"/>
        <end position="517"/>
    </location>
</feature>
<evidence type="ECO:0000259" key="3">
    <source>
        <dbReference type="Pfam" id="PF13458"/>
    </source>
</evidence>
<dbReference type="EMBL" id="CAQJ01000091">
    <property type="protein sequence ID" value="CCQ91806.1"/>
    <property type="molecule type" value="Genomic_DNA"/>
</dbReference>
<dbReference type="Gene3D" id="1.25.40.10">
    <property type="entry name" value="Tetratricopeptide repeat domain"/>
    <property type="match status" value="1"/>
</dbReference>
<dbReference type="CDD" id="cd06339">
    <property type="entry name" value="PBP1_YraM_LppC_lipoprotein-like"/>
    <property type="match status" value="1"/>
</dbReference>
<dbReference type="InParanoid" id="M1YMV3"/>
<dbReference type="Gene3D" id="3.40.50.2300">
    <property type="match status" value="2"/>
</dbReference>
<dbReference type="InterPro" id="IPR028081">
    <property type="entry name" value="Leu-bd"/>
</dbReference>
<dbReference type="PANTHER" id="PTHR30483">
    <property type="entry name" value="LEUCINE-SPECIFIC-BINDING PROTEIN"/>
    <property type="match status" value="1"/>
</dbReference>
<evidence type="ECO:0000256" key="1">
    <source>
        <dbReference type="ARBA" id="ARBA00010062"/>
    </source>
</evidence>
<protein>
    <recommendedName>
        <fullName evidence="3">Leucine-binding protein domain-containing protein</fullName>
    </recommendedName>
</protein>
<sequence>MERYEEAEKRFRATIKVNPDVTHKWEAYSYLARLDDLRMNYDDALNKFKKIIEKGSDEQLLEHARQSIEIIVEDKLTKQQLLNLNRVLGAEYPGDLILKRLIQIYRNERDIGNYQVALENFIVRFPDHGFSEEARLALQGLRDQEENGIRIGVVLPLSGQRALVGQQVLQGIQLAYSQFSAANKQQIKLEVRDSGLGRDATAVVEELARDPNVVGIVGPILSWEIQSIIPILEKYRMPVFSPTASTSGLADLSPFVFRNALTKELQARFLARYAVNHLNLYRLAVLYPTEYYGEILREDFEREVRALGGEIVTSISYDRKQNDFREQILNLGGVPDDRLKWMVNRFLRRGAKPPHLNDKGNISRPIIDGGLFSGSGSEGLKVALEVNYDAIFIPGFYDKVGLMIPQFAFYNIENVLFLGANGWNSPELIEMARHYLNSVLFVDGFFPEGKDPGTKKFVEDFEKRFGSKPTVLSAQAYDAANILFQAVLQGGFNRLEILKHLSGIENYHGVSGVTTMLPSGDTDRSLVKLSVREGRIVPVNGPNPPLD</sequence>